<evidence type="ECO:0000256" key="1">
    <source>
        <dbReference type="SAM" id="MobiDB-lite"/>
    </source>
</evidence>
<sequence>MLLSPLCFYFDSHDRCSCFVASAALTLLLCAVGAACLWAAEAEEAARGLNCSSGRGSGRGRAGLHTHTHTQTDTHIQRPTHRQRRKKRDGLAALCCQWSISSELPGPEVCTRGSSRSQL</sequence>
<dbReference type="Proteomes" id="UP001153269">
    <property type="component" value="Unassembled WGS sequence"/>
</dbReference>
<keyword evidence="3" id="KW-1185">Reference proteome</keyword>
<feature type="compositionally biased region" description="Basic residues" evidence="1">
    <location>
        <begin position="78"/>
        <end position="88"/>
    </location>
</feature>
<protein>
    <submittedName>
        <fullName evidence="2">Uncharacterized protein</fullName>
    </submittedName>
</protein>
<evidence type="ECO:0000313" key="2">
    <source>
        <dbReference type="EMBL" id="CAB1435616.1"/>
    </source>
</evidence>
<gene>
    <name evidence="2" type="ORF">PLEPLA_LOCUS23673</name>
</gene>
<comment type="caution">
    <text evidence="2">The sequence shown here is derived from an EMBL/GenBank/DDBJ whole genome shotgun (WGS) entry which is preliminary data.</text>
</comment>
<feature type="region of interest" description="Disordered" evidence="1">
    <location>
        <begin position="58"/>
        <end position="88"/>
    </location>
</feature>
<organism evidence="2 3">
    <name type="scientific">Pleuronectes platessa</name>
    <name type="common">European plaice</name>
    <dbReference type="NCBI Taxonomy" id="8262"/>
    <lineage>
        <taxon>Eukaryota</taxon>
        <taxon>Metazoa</taxon>
        <taxon>Chordata</taxon>
        <taxon>Craniata</taxon>
        <taxon>Vertebrata</taxon>
        <taxon>Euteleostomi</taxon>
        <taxon>Actinopterygii</taxon>
        <taxon>Neopterygii</taxon>
        <taxon>Teleostei</taxon>
        <taxon>Neoteleostei</taxon>
        <taxon>Acanthomorphata</taxon>
        <taxon>Carangaria</taxon>
        <taxon>Pleuronectiformes</taxon>
        <taxon>Pleuronectoidei</taxon>
        <taxon>Pleuronectidae</taxon>
        <taxon>Pleuronectes</taxon>
    </lineage>
</organism>
<name>A0A9N7UNA8_PLEPL</name>
<dbReference type="EMBL" id="CADEAL010001786">
    <property type="protein sequence ID" value="CAB1435616.1"/>
    <property type="molecule type" value="Genomic_DNA"/>
</dbReference>
<accession>A0A9N7UNA8</accession>
<proteinExistence type="predicted"/>
<evidence type="ECO:0000313" key="3">
    <source>
        <dbReference type="Proteomes" id="UP001153269"/>
    </source>
</evidence>
<dbReference type="AlphaFoldDB" id="A0A9N7UNA8"/>
<reference evidence="2" key="1">
    <citation type="submission" date="2020-03" db="EMBL/GenBank/DDBJ databases">
        <authorList>
            <person name="Weist P."/>
        </authorList>
    </citation>
    <scope>NUCLEOTIDE SEQUENCE</scope>
</reference>